<dbReference type="GO" id="GO:0004725">
    <property type="term" value="F:protein tyrosine phosphatase activity"/>
    <property type="evidence" value="ECO:0007669"/>
    <property type="project" value="UniProtKB-EC"/>
</dbReference>
<protein>
    <recommendedName>
        <fullName evidence="2">protein-tyrosine-phosphatase</fullName>
        <ecNumber evidence="2">3.1.3.48</ecNumber>
    </recommendedName>
</protein>
<dbReference type="SUPFAM" id="SSF52799">
    <property type="entry name" value="(Phosphotyrosine protein) phosphatases II"/>
    <property type="match status" value="1"/>
</dbReference>
<dbReference type="OrthoDB" id="10252009at2759"/>
<feature type="domain" description="Tyrosine specific protein phosphatases" evidence="6">
    <location>
        <begin position="82"/>
        <end position="140"/>
    </location>
</feature>
<gene>
    <name evidence="7" type="ORF">C1SCF055_LOCUS21252</name>
</gene>
<comment type="similarity">
    <text evidence="1">Belongs to the protein-tyrosine phosphatase family. Non-receptor class dual specificity subfamily.</text>
</comment>
<evidence type="ECO:0000259" key="5">
    <source>
        <dbReference type="PROSITE" id="PS50054"/>
    </source>
</evidence>
<dbReference type="EC" id="3.1.3.48" evidence="2"/>
<dbReference type="EMBL" id="CAMXCT010001975">
    <property type="protein sequence ID" value="CAI3994617.1"/>
    <property type="molecule type" value="Genomic_DNA"/>
</dbReference>
<dbReference type="PROSITE" id="PS00383">
    <property type="entry name" value="TYR_PHOSPHATASE_1"/>
    <property type="match status" value="1"/>
</dbReference>
<dbReference type="CDD" id="cd14498">
    <property type="entry name" value="DSP"/>
    <property type="match status" value="1"/>
</dbReference>
<dbReference type="InterPro" id="IPR029021">
    <property type="entry name" value="Prot-tyrosine_phosphatase-like"/>
</dbReference>
<dbReference type="PANTHER" id="PTHR10159">
    <property type="entry name" value="DUAL SPECIFICITY PROTEIN PHOSPHATASE"/>
    <property type="match status" value="1"/>
</dbReference>
<dbReference type="SMART" id="SM00195">
    <property type="entry name" value="DSPc"/>
    <property type="match status" value="1"/>
</dbReference>
<evidence type="ECO:0000313" key="8">
    <source>
        <dbReference type="EMBL" id="CAL1147992.1"/>
    </source>
</evidence>
<sequence>MSAFGGYAQEIPFKLSSSAVAVCGRLYLGSHQSAMQWQELKDGKIQLVVNCTNDEEVPCFHADQGLRYLRIAVNDNESAMILPYLDGAADAIATAVGQGENVLVHCQQGISRSATILAAFLIKHCGLTADSAIEQIQSRRHVANPNVGFRRQLQDFQQAASGGGNGTATSLDQNWCYQSLGCFATGRTDEAFASLDSLGEFNPRRVLQVGLDFVLGRGIKDSDVLWYASLLRTLSSCNALELLWQELTSEDFQESWGPDFSPQLLQDTLYVTLKKHVEHKDGQD</sequence>
<organism evidence="7">
    <name type="scientific">Cladocopium goreaui</name>
    <dbReference type="NCBI Taxonomy" id="2562237"/>
    <lineage>
        <taxon>Eukaryota</taxon>
        <taxon>Sar</taxon>
        <taxon>Alveolata</taxon>
        <taxon>Dinophyceae</taxon>
        <taxon>Suessiales</taxon>
        <taxon>Symbiodiniaceae</taxon>
        <taxon>Cladocopium</taxon>
    </lineage>
</organism>
<feature type="domain" description="Tyrosine-protein phosphatase" evidence="5">
    <location>
        <begin position="18"/>
        <end position="162"/>
    </location>
</feature>
<proteinExistence type="inferred from homology"/>
<keyword evidence="4" id="KW-0904">Protein phosphatase</keyword>
<dbReference type="Gene3D" id="3.90.190.10">
    <property type="entry name" value="Protein tyrosine phosphatase superfamily"/>
    <property type="match status" value="1"/>
</dbReference>
<dbReference type="GO" id="GO:0043409">
    <property type="term" value="P:negative regulation of MAPK cascade"/>
    <property type="evidence" value="ECO:0007669"/>
    <property type="project" value="TreeGrafter"/>
</dbReference>
<evidence type="ECO:0000256" key="4">
    <source>
        <dbReference type="ARBA" id="ARBA00022912"/>
    </source>
</evidence>
<dbReference type="InterPro" id="IPR000387">
    <property type="entry name" value="Tyr_Pase_dom"/>
</dbReference>
<name>A0A9P1CP66_9DINO</name>
<comment type="caution">
    <text evidence="7">The sequence shown here is derived from an EMBL/GenBank/DDBJ whole genome shotgun (WGS) entry which is preliminary data.</text>
</comment>
<dbReference type="GO" id="GO:0005737">
    <property type="term" value="C:cytoplasm"/>
    <property type="evidence" value="ECO:0007669"/>
    <property type="project" value="TreeGrafter"/>
</dbReference>
<evidence type="ECO:0000313" key="9">
    <source>
        <dbReference type="Proteomes" id="UP001152797"/>
    </source>
</evidence>
<dbReference type="EMBL" id="CAMXCT030001975">
    <property type="protein sequence ID" value="CAL4781929.1"/>
    <property type="molecule type" value="Genomic_DNA"/>
</dbReference>
<dbReference type="PROSITE" id="PS50054">
    <property type="entry name" value="TYR_PHOSPHATASE_DUAL"/>
    <property type="match status" value="1"/>
</dbReference>
<keyword evidence="9" id="KW-1185">Reference proteome</keyword>
<accession>A0A9P1CP66</accession>
<reference evidence="7" key="1">
    <citation type="submission" date="2022-10" db="EMBL/GenBank/DDBJ databases">
        <authorList>
            <person name="Chen Y."/>
            <person name="Dougan E. K."/>
            <person name="Chan C."/>
            <person name="Rhodes N."/>
            <person name="Thang M."/>
        </authorList>
    </citation>
    <scope>NUCLEOTIDE SEQUENCE</scope>
</reference>
<evidence type="ECO:0000256" key="3">
    <source>
        <dbReference type="ARBA" id="ARBA00022801"/>
    </source>
</evidence>
<dbReference type="InterPro" id="IPR020422">
    <property type="entry name" value="TYR_PHOSPHATASE_DUAL_dom"/>
</dbReference>
<evidence type="ECO:0000313" key="7">
    <source>
        <dbReference type="EMBL" id="CAI3994617.1"/>
    </source>
</evidence>
<reference evidence="8" key="2">
    <citation type="submission" date="2024-04" db="EMBL/GenBank/DDBJ databases">
        <authorList>
            <person name="Chen Y."/>
            <person name="Shah S."/>
            <person name="Dougan E. K."/>
            <person name="Thang M."/>
            <person name="Chan C."/>
        </authorList>
    </citation>
    <scope>NUCLEOTIDE SEQUENCE [LARGE SCALE GENOMIC DNA]</scope>
</reference>
<dbReference type="PANTHER" id="PTHR10159:SF519">
    <property type="entry name" value="DUAL SPECIFICITY PROTEIN PHOSPHATASE MPK3"/>
    <property type="match status" value="1"/>
</dbReference>
<dbReference type="InterPro" id="IPR016130">
    <property type="entry name" value="Tyr_Pase_AS"/>
</dbReference>
<dbReference type="PROSITE" id="PS50056">
    <property type="entry name" value="TYR_PHOSPHATASE_2"/>
    <property type="match status" value="1"/>
</dbReference>
<evidence type="ECO:0000256" key="1">
    <source>
        <dbReference type="ARBA" id="ARBA00008601"/>
    </source>
</evidence>
<evidence type="ECO:0000256" key="2">
    <source>
        <dbReference type="ARBA" id="ARBA00013064"/>
    </source>
</evidence>
<dbReference type="Proteomes" id="UP001152797">
    <property type="component" value="Unassembled WGS sequence"/>
</dbReference>
<dbReference type="Pfam" id="PF00782">
    <property type="entry name" value="DSPc"/>
    <property type="match status" value="1"/>
</dbReference>
<dbReference type="AlphaFoldDB" id="A0A9P1CP66"/>
<dbReference type="InterPro" id="IPR000340">
    <property type="entry name" value="Dual-sp_phosphatase_cat-dom"/>
</dbReference>
<keyword evidence="3" id="KW-0378">Hydrolase</keyword>
<dbReference type="EMBL" id="CAMXCT020001975">
    <property type="protein sequence ID" value="CAL1147992.1"/>
    <property type="molecule type" value="Genomic_DNA"/>
</dbReference>
<evidence type="ECO:0000259" key="6">
    <source>
        <dbReference type="PROSITE" id="PS50056"/>
    </source>
</evidence>